<dbReference type="CDD" id="cd17316">
    <property type="entry name" value="MFS_SV2_like"/>
    <property type="match status" value="1"/>
</dbReference>
<feature type="transmembrane region" description="Helical" evidence="5">
    <location>
        <begin position="97"/>
        <end position="117"/>
    </location>
</feature>
<feature type="transmembrane region" description="Helical" evidence="5">
    <location>
        <begin position="348"/>
        <end position="370"/>
    </location>
</feature>
<dbReference type="InterPro" id="IPR020846">
    <property type="entry name" value="MFS_dom"/>
</dbReference>
<feature type="transmembrane region" description="Helical" evidence="5">
    <location>
        <begin position="264"/>
        <end position="285"/>
    </location>
</feature>
<feature type="transmembrane region" description="Helical" evidence="5">
    <location>
        <begin position="297"/>
        <end position="316"/>
    </location>
</feature>
<keyword evidence="2 5" id="KW-0812">Transmembrane</keyword>
<reference evidence="7" key="1">
    <citation type="submission" date="2021-11" db="EMBL/GenBank/DDBJ databases">
        <authorList>
            <person name="Rodrigo-Torres L."/>
            <person name="Arahal R. D."/>
            <person name="Lucena T."/>
        </authorList>
    </citation>
    <scope>NUCLEOTIDE SEQUENCE</scope>
    <source>
        <strain evidence="7">CECT 7929</strain>
    </source>
</reference>
<feature type="transmembrane region" description="Helical" evidence="5">
    <location>
        <begin position="323"/>
        <end position="342"/>
    </location>
</feature>
<gene>
    <name evidence="7" type="primary">ygcS</name>
    <name evidence="7" type="ORF">VST7929_02337</name>
</gene>
<dbReference type="Gene3D" id="1.20.1250.20">
    <property type="entry name" value="MFS general substrate transporter like domains"/>
    <property type="match status" value="1"/>
</dbReference>
<dbReference type="InterPro" id="IPR005829">
    <property type="entry name" value="Sugar_transporter_CS"/>
</dbReference>
<feature type="domain" description="Major facilitator superfamily (MFS) profile" evidence="6">
    <location>
        <begin position="31"/>
        <end position="437"/>
    </location>
</feature>
<dbReference type="InterPro" id="IPR036259">
    <property type="entry name" value="MFS_trans_sf"/>
</dbReference>
<feature type="transmembrane region" description="Helical" evidence="5">
    <location>
        <begin position="411"/>
        <end position="433"/>
    </location>
</feature>
<dbReference type="Pfam" id="PF00083">
    <property type="entry name" value="Sugar_tr"/>
    <property type="match status" value="1"/>
</dbReference>
<evidence type="ECO:0000313" key="7">
    <source>
        <dbReference type="EMBL" id="CAH0534406.1"/>
    </source>
</evidence>
<keyword evidence="3 5" id="KW-1133">Transmembrane helix</keyword>
<dbReference type="EMBL" id="CAKLDI010000001">
    <property type="protein sequence ID" value="CAH0534406.1"/>
    <property type="molecule type" value="Genomic_DNA"/>
</dbReference>
<evidence type="ECO:0000256" key="5">
    <source>
        <dbReference type="SAM" id="Phobius"/>
    </source>
</evidence>
<dbReference type="InterPro" id="IPR005828">
    <property type="entry name" value="MFS_sugar_transport-like"/>
</dbReference>
<feature type="transmembrane region" description="Helical" evidence="5">
    <location>
        <begin position="382"/>
        <end position="405"/>
    </location>
</feature>
<dbReference type="Proteomes" id="UP000838672">
    <property type="component" value="Unassembled WGS sequence"/>
</dbReference>
<evidence type="ECO:0000256" key="1">
    <source>
        <dbReference type="ARBA" id="ARBA00004141"/>
    </source>
</evidence>
<keyword evidence="4 5" id="KW-0472">Membrane</keyword>
<evidence type="ECO:0000256" key="4">
    <source>
        <dbReference type="ARBA" id="ARBA00023136"/>
    </source>
</evidence>
<name>A0ABM8ZVU5_9VIBR</name>
<evidence type="ECO:0000256" key="3">
    <source>
        <dbReference type="ARBA" id="ARBA00022989"/>
    </source>
</evidence>
<dbReference type="SUPFAM" id="SSF103473">
    <property type="entry name" value="MFS general substrate transporter"/>
    <property type="match status" value="1"/>
</dbReference>
<organism evidence="7 8">
    <name type="scientific">Vibrio stylophorae</name>
    <dbReference type="NCBI Taxonomy" id="659351"/>
    <lineage>
        <taxon>Bacteria</taxon>
        <taxon>Pseudomonadati</taxon>
        <taxon>Pseudomonadota</taxon>
        <taxon>Gammaproteobacteria</taxon>
        <taxon>Vibrionales</taxon>
        <taxon>Vibrionaceae</taxon>
        <taxon>Vibrio</taxon>
    </lineage>
</organism>
<comment type="caution">
    <text evidence="7">The sequence shown here is derived from an EMBL/GenBank/DDBJ whole genome shotgun (WGS) entry which is preliminary data.</text>
</comment>
<accession>A0ABM8ZVU5</accession>
<proteinExistence type="predicted"/>
<feature type="transmembrane region" description="Helical" evidence="5">
    <location>
        <begin position="184"/>
        <end position="202"/>
    </location>
</feature>
<keyword evidence="8" id="KW-1185">Reference proteome</keyword>
<dbReference type="PANTHER" id="PTHR23508">
    <property type="entry name" value="CARBOXYLIC ACID TRANSPORTER PROTEIN HOMOLOG"/>
    <property type="match status" value="1"/>
</dbReference>
<sequence length="439" mass="47994">MLCMDISRKLARIPSETTLDDAPFQSVHVYAALGGMGGHLTDGYVLGIIGIALGMAGSELTLNAYWLGLLGAASLLGLLFGSLISGIFVDRLGRLNLYRWSMVAIFALSVVQCFVHTTEVLLVVRLLIGLSLGADYVVGLSLISEILPKRHRGSVLGSMIVTWGLGYMLSFCIGYWLGESTGDNWRLVLATSSVPAFLTMLVRWQTPESPNWLFSHGYPEKAQQVVERYFSNPIRLEHYENDRQTTSFSSIFGKELRANTFVGSVFYACQVIPYFAIGTFIPVILKGVGVHSVYYTGLIYNSALVIGSLIGVFLVNRLSRREFLIGGFYFSAITLSLVIVMMEHSFVAMSIFFGLFSLGLSASCVLDTVYPPELFPNESIGAGVGFVVSMSRLGSGLGTFLFPIISEDYGVAFALKICVVTLMFGAIVCTRYAPETKFK</sequence>
<protein>
    <submittedName>
        <fullName evidence="7">Inner membrane metabolite transport protein YgcS</fullName>
    </submittedName>
</protein>
<dbReference type="PANTHER" id="PTHR23508:SF10">
    <property type="entry name" value="CARBOXYLIC ACID TRANSPORTER PROTEIN HOMOLOG"/>
    <property type="match status" value="1"/>
</dbReference>
<dbReference type="PROSITE" id="PS50850">
    <property type="entry name" value="MFS"/>
    <property type="match status" value="1"/>
</dbReference>
<evidence type="ECO:0000256" key="2">
    <source>
        <dbReference type="ARBA" id="ARBA00022692"/>
    </source>
</evidence>
<feature type="transmembrane region" description="Helical" evidence="5">
    <location>
        <begin position="123"/>
        <end position="143"/>
    </location>
</feature>
<feature type="transmembrane region" description="Helical" evidence="5">
    <location>
        <begin position="64"/>
        <end position="85"/>
    </location>
</feature>
<dbReference type="PROSITE" id="PS00217">
    <property type="entry name" value="SUGAR_TRANSPORT_2"/>
    <property type="match status" value="1"/>
</dbReference>
<evidence type="ECO:0000259" key="6">
    <source>
        <dbReference type="PROSITE" id="PS50850"/>
    </source>
</evidence>
<comment type="subcellular location">
    <subcellularLocation>
        <location evidence="1">Membrane</location>
        <topology evidence="1">Multi-pass membrane protein</topology>
    </subcellularLocation>
</comment>
<evidence type="ECO:0000313" key="8">
    <source>
        <dbReference type="Proteomes" id="UP000838672"/>
    </source>
</evidence>
<feature type="transmembrane region" description="Helical" evidence="5">
    <location>
        <begin position="40"/>
        <end position="58"/>
    </location>
</feature>
<feature type="transmembrane region" description="Helical" evidence="5">
    <location>
        <begin position="155"/>
        <end position="178"/>
    </location>
</feature>